<accession>A0A2N5TW26</accession>
<evidence type="ECO:0000313" key="3">
    <source>
        <dbReference type="EMBL" id="PLW29696.1"/>
    </source>
</evidence>
<organism evidence="3 4">
    <name type="scientific">Puccinia coronata f. sp. avenae</name>
    <dbReference type="NCBI Taxonomy" id="200324"/>
    <lineage>
        <taxon>Eukaryota</taxon>
        <taxon>Fungi</taxon>
        <taxon>Dikarya</taxon>
        <taxon>Basidiomycota</taxon>
        <taxon>Pucciniomycotina</taxon>
        <taxon>Pucciniomycetes</taxon>
        <taxon>Pucciniales</taxon>
        <taxon>Pucciniaceae</taxon>
        <taxon>Puccinia</taxon>
    </lineage>
</organism>
<reference evidence="3 4" key="1">
    <citation type="submission" date="2017-11" db="EMBL/GenBank/DDBJ databases">
        <title>De novo assembly and phasing of dikaryotic genomes from two isolates of Puccinia coronata f. sp. avenae, the causal agent of oat crown rust.</title>
        <authorList>
            <person name="Miller M.E."/>
            <person name="Zhang Y."/>
            <person name="Omidvar V."/>
            <person name="Sperschneider J."/>
            <person name="Schwessinger B."/>
            <person name="Raley C."/>
            <person name="Palmer J.M."/>
            <person name="Garnica D."/>
            <person name="Upadhyaya N."/>
            <person name="Rathjen J."/>
            <person name="Taylor J.M."/>
            <person name="Park R.F."/>
            <person name="Dodds P.N."/>
            <person name="Hirsch C.D."/>
            <person name="Kianian S.F."/>
            <person name="Figueroa M."/>
        </authorList>
    </citation>
    <scope>NUCLEOTIDE SEQUENCE [LARGE SCALE GENOMIC DNA]</scope>
    <source>
        <strain evidence="3">12SD80</strain>
    </source>
</reference>
<feature type="coiled-coil region" evidence="1">
    <location>
        <begin position="207"/>
        <end position="234"/>
    </location>
</feature>
<protein>
    <submittedName>
        <fullName evidence="3">Uncharacterized protein</fullName>
    </submittedName>
</protein>
<gene>
    <name evidence="3" type="ORF">PCASD_22313</name>
</gene>
<evidence type="ECO:0000256" key="2">
    <source>
        <dbReference type="SAM" id="MobiDB-lite"/>
    </source>
</evidence>
<proteinExistence type="predicted"/>
<dbReference type="Proteomes" id="UP000235392">
    <property type="component" value="Unassembled WGS sequence"/>
</dbReference>
<dbReference type="AlphaFoldDB" id="A0A2N5TW26"/>
<sequence length="292" mass="32236">MKDEESTSTSVPEIPALFNEATAALSDARSATDEDVKPDISARTLVPLAYNSSHPHASLSSEDSTPSCFRLYCKFTVSVSFTMRLKALVAVLKIAYFSKAKYLNQTLRPIPLATGEDLFHDLRAPLNLRQICSIGPSSSPSLRQAIKKPSICKSSLANQNLVPARCASLRTPASLCWNRGKKGWRRFWKNVERSWLIMKIVGLCKQVKKHEEDIEGLNMALEAKQQENSYLKQQAKLTSSSLATSTKTVSNRASSRPASRGATSITKPTMNLVKSKFSQSLGNQMARKGLRK</sequence>
<feature type="compositionally biased region" description="Polar residues" evidence="2">
    <location>
        <begin position="249"/>
        <end position="269"/>
    </location>
</feature>
<name>A0A2N5TW26_9BASI</name>
<feature type="region of interest" description="Disordered" evidence="2">
    <location>
        <begin position="242"/>
        <end position="269"/>
    </location>
</feature>
<keyword evidence="1" id="KW-0175">Coiled coil</keyword>
<evidence type="ECO:0000256" key="1">
    <source>
        <dbReference type="SAM" id="Coils"/>
    </source>
</evidence>
<comment type="caution">
    <text evidence="3">The sequence shown here is derived from an EMBL/GenBank/DDBJ whole genome shotgun (WGS) entry which is preliminary data.</text>
</comment>
<dbReference type="EMBL" id="PGCI01000322">
    <property type="protein sequence ID" value="PLW29696.1"/>
    <property type="molecule type" value="Genomic_DNA"/>
</dbReference>
<evidence type="ECO:0000313" key="4">
    <source>
        <dbReference type="Proteomes" id="UP000235392"/>
    </source>
</evidence>